<dbReference type="CDD" id="cd15225">
    <property type="entry name" value="7tmA_OR10A-like"/>
    <property type="match status" value="1"/>
</dbReference>
<dbReference type="InterPro" id="IPR000276">
    <property type="entry name" value="GPCR_Rhodpsn"/>
</dbReference>
<evidence type="ECO:0000256" key="6">
    <source>
        <dbReference type="ARBA" id="ARBA00022989"/>
    </source>
</evidence>
<dbReference type="InterPro" id="IPR017452">
    <property type="entry name" value="GPCR_Rhodpsn_7TM"/>
</dbReference>
<accession>A0AA97KPI8</accession>
<evidence type="ECO:0000256" key="4">
    <source>
        <dbReference type="ARBA" id="ARBA00022692"/>
    </source>
</evidence>
<proteinExistence type="inferred from homology"/>
<dbReference type="FunFam" id="1.20.1070.10:FF:000001">
    <property type="entry name" value="Olfactory receptor"/>
    <property type="match status" value="1"/>
</dbReference>
<reference evidence="13" key="1">
    <citation type="submission" date="2025-08" db="UniProtKB">
        <authorList>
            <consortium name="RefSeq"/>
        </authorList>
    </citation>
    <scope>IDENTIFICATION</scope>
    <source>
        <tissue evidence="13">Blood</tissue>
    </source>
</reference>
<keyword evidence="7 10" id="KW-0472">Membrane</keyword>
<dbReference type="PANTHER" id="PTHR26453">
    <property type="entry name" value="OLFACTORY RECEPTOR"/>
    <property type="match status" value="1"/>
</dbReference>
<keyword evidence="4 9" id="KW-0812">Transmembrane</keyword>
<evidence type="ECO:0000256" key="10">
    <source>
        <dbReference type="RuleBase" id="RU363047"/>
    </source>
</evidence>
<name>A0AA97KPI8_EUBMA</name>
<keyword evidence="6 10" id="KW-1133">Transmembrane helix</keyword>
<feature type="transmembrane region" description="Helical" evidence="10">
    <location>
        <begin position="205"/>
        <end position="228"/>
    </location>
</feature>
<keyword evidence="3 10" id="KW-0716">Sensory transduction</keyword>
<feature type="transmembrane region" description="Helical" evidence="10">
    <location>
        <begin position="275"/>
        <end position="295"/>
    </location>
</feature>
<organism evidence="12 13">
    <name type="scientific">Eublepharis macularius</name>
    <name type="common">Leopard gecko</name>
    <name type="synonym">Cyrtodactylus macularius</name>
    <dbReference type="NCBI Taxonomy" id="481883"/>
    <lineage>
        <taxon>Eukaryota</taxon>
        <taxon>Metazoa</taxon>
        <taxon>Chordata</taxon>
        <taxon>Craniata</taxon>
        <taxon>Vertebrata</taxon>
        <taxon>Euteleostomi</taxon>
        <taxon>Lepidosauria</taxon>
        <taxon>Squamata</taxon>
        <taxon>Bifurcata</taxon>
        <taxon>Gekkota</taxon>
        <taxon>Eublepharidae</taxon>
        <taxon>Eublepharinae</taxon>
        <taxon>Eublepharis</taxon>
    </lineage>
</organism>
<evidence type="ECO:0000313" key="12">
    <source>
        <dbReference type="Proteomes" id="UP001190640"/>
    </source>
</evidence>
<dbReference type="PRINTS" id="PR00237">
    <property type="entry name" value="GPCRRHODOPSN"/>
</dbReference>
<dbReference type="Pfam" id="PF13853">
    <property type="entry name" value="7tm_4"/>
    <property type="match status" value="1"/>
</dbReference>
<dbReference type="KEGG" id="emc:129346494"/>
<evidence type="ECO:0000259" key="11">
    <source>
        <dbReference type="PROSITE" id="PS50262"/>
    </source>
</evidence>
<gene>
    <name evidence="13" type="primary">LOC129346494</name>
</gene>
<comment type="similarity">
    <text evidence="9">Belongs to the G-protein coupled receptor 1 family.</text>
</comment>
<keyword evidence="5 10" id="KW-0552">Olfaction</keyword>
<keyword evidence="2 10" id="KW-1003">Cell membrane</keyword>
<feature type="transmembrane region" description="Helical" evidence="10">
    <location>
        <begin position="143"/>
        <end position="167"/>
    </location>
</feature>
<evidence type="ECO:0000256" key="9">
    <source>
        <dbReference type="RuleBase" id="RU000688"/>
    </source>
</evidence>
<dbReference type="GO" id="GO:0004984">
    <property type="term" value="F:olfactory receptor activity"/>
    <property type="evidence" value="ECO:0007669"/>
    <property type="project" value="InterPro"/>
</dbReference>
<keyword evidence="9" id="KW-0297">G-protein coupled receptor</keyword>
<dbReference type="RefSeq" id="XP_054859815.1">
    <property type="nucleotide sequence ID" value="XM_055003840.1"/>
</dbReference>
<feature type="domain" description="G-protein coupled receptors family 1 profile" evidence="11">
    <location>
        <begin position="44"/>
        <end position="293"/>
    </location>
</feature>
<evidence type="ECO:0000256" key="3">
    <source>
        <dbReference type="ARBA" id="ARBA00022606"/>
    </source>
</evidence>
<protein>
    <recommendedName>
        <fullName evidence="10">Olfactory receptor</fullName>
    </recommendedName>
</protein>
<evidence type="ECO:0000256" key="7">
    <source>
        <dbReference type="ARBA" id="ARBA00023136"/>
    </source>
</evidence>
<keyword evidence="8 9" id="KW-0807">Transducer</keyword>
<dbReference type="AlphaFoldDB" id="A0AA97KPI8"/>
<dbReference type="Gene3D" id="1.20.1070.10">
    <property type="entry name" value="Rhodopsin 7-helix transmembrane proteins"/>
    <property type="match status" value="1"/>
</dbReference>
<evidence type="ECO:0000256" key="8">
    <source>
        <dbReference type="ARBA" id="ARBA00023224"/>
    </source>
</evidence>
<feature type="transmembrane region" description="Helical" evidence="10">
    <location>
        <begin position="104"/>
        <end position="123"/>
    </location>
</feature>
<dbReference type="GO" id="GO:0005886">
    <property type="term" value="C:plasma membrane"/>
    <property type="evidence" value="ECO:0007669"/>
    <property type="project" value="UniProtKB-SubCell"/>
</dbReference>
<dbReference type="InterPro" id="IPR000725">
    <property type="entry name" value="Olfact_rcpt"/>
</dbReference>
<feature type="transmembrane region" description="Helical" evidence="10">
    <location>
        <begin position="240"/>
        <end position="263"/>
    </location>
</feature>
<dbReference type="GO" id="GO:0004930">
    <property type="term" value="F:G protein-coupled receptor activity"/>
    <property type="evidence" value="ECO:0007669"/>
    <property type="project" value="UniProtKB-KW"/>
</dbReference>
<dbReference type="Proteomes" id="UP001190640">
    <property type="component" value="Chromosome 19"/>
</dbReference>
<dbReference type="GeneID" id="129346494"/>
<evidence type="ECO:0000256" key="2">
    <source>
        <dbReference type="ARBA" id="ARBA00022475"/>
    </source>
</evidence>
<dbReference type="PROSITE" id="PS00237">
    <property type="entry name" value="G_PROTEIN_RECEP_F1_1"/>
    <property type="match status" value="1"/>
</dbReference>
<comment type="subcellular location">
    <subcellularLocation>
        <location evidence="1 10">Cell membrane</location>
        <topology evidence="1 10">Multi-pass membrane protein</topology>
    </subcellularLocation>
</comment>
<feature type="transmembrane region" description="Helical" evidence="10">
    <location>
        <begin position="63"/>
        <end position="84"/>
    </location>
</feature>
<feature type="transmembrane region" description="Helical" evidence="10">
    <location>
        <begin position="26"/>
        <end position="51"/>
    </location>
</feature>
<evidence type="ECO:0000313" key="13">
    <source>
        <dbReference type="RefSeq" id="XP_054859815.1"/>
    </source>
</evidence>
<keyword evidence="12" id="KW-1185">Reference proteome</keyword>
<dbReference type="PROSITE" id="PS50262">
    <property type="entry name" value="G_PROTEIN_RECEP_F1_2"/>
    <property type="match status" value="1"/>
</dbReference>
<dbReference type="PRINTS" id="PR00245">
    <property type="entry name" value="OLFACTORYR"/>
</dbReference>
<keyword evidence="9" id="KW-0675">Receptor</keyword>
<evidence type="ECO:0000256" key="1">
    <source>
        <dbReference type="ARBA" id="ARBA00004651"/>
    </source>
</evidence>
<sequence>MVYEPSTNWTLVTEFILLGFTNHPGLAHLLFGLFLVMYAVTLAGNGLIMAVVWTDPLLHSPMYIFLGSLSCSETAYTLVVIPRMLCDLLAPLRPLSLASCATQMFFFVALGVTDCLLLTAMAWDRYVAICRPLRYGALMSPQICWGLVVSSLCGGFVFSSFLTGMIFSLPFCSPNRIPHFFCDIPPVLSRACPGYGSIEVIVPTLVAMILIIPFSFIMLSYGCILIASLRMGSTQRCHKAFSTCGAHLTVVLLHYGCAILTYAKPKSSYMEGKDHILAVSYTVLIPMLNPLIYTLRNNEVKGALRKVVSRGLCHDG</sequence>
<evidence type="ECO:0000256" key="5">
    <source>
        <dbReference type="ARBA" id="ARBA00022725"/>
    </source>
</evidence>
<dbReference type="SUPFAM" id="SSF81321">
    <property type="entry name" value="Family A G protein-coupled receptor-like"/>
    <property type="match status" value="1"/>
</dbReference>